<evidence type="ECO:0000256" key="1">
    <source>
        <dbReference type="ARBA" id="ARBA00004123"/>
    </source>
</evidence>
<dbReference type="PANTHER" id="PTHR31442">
    <property type="entry name" value="HOMEODOMAIN-LIKE SUPERFAMILY PROTEIN-RELATED"/>
    <property type="match status" value="1"/>
</dbReference>
<dbReference type="AlphaFoldDB" id="A0A368R0C5"/>
<feature type="region of interest" description="Disordered" evidence="6">
    <location>
        <begin position="128"/>
        <end position="192"/>
    </location>
</feature>
<feature type="region of interest" description="Disordered" evidence="6">
    <location>
        <begin position="1"/>
        <end position="80"/>
    </location>
</feature>
<evidence type="ECO:0000256" key="3">
    <source>
        <dbReference type="ARBA" id="ARBA00023125"/>
    </source>
</evidence>
<reference evidence="7" key="2">
    <citation type="submission" date="2015-07" db="EMBL/GenBank/DDBJ databases">
        <authorList>
            <person name="Noorani M."/>
        </authorList>
    </citation>
    <scope>NUCLEOTIDE SEQUENCE</scope>
    <source>
        <strain evidence="7">Yugu1</strain>
    </source>
</reference>
<dbReference type="EMBL" id="CM003532">
    <property type="protein sequence ID" value="RCV23649.1"/>
    <property type="molecule type" value="Genomic_DNA"/>
</dbReference>
<accession>A0A368R0C5</accession>
<keyword evidence="3" id="KW-0238">DNA-binding</keyword>
<feature type="compositionally biased region" description="Basic and acidic residues" evidence="6">
    <location>
        <begin position="65"/>
        <end position="80"/>
    </location>
</feature>
<organism evidence="7">
    <name type="scientific">Setaria italica</name>
    <name type="common">Foxtail millet</name>
    <name type="synonym">Panicum italicum</name>
    <dbReference type="NCBI Taxonomy" id="4555"/>
    <lineage>
        <taxon>Eukaryota</taxon>
        <taxon>Viridiplantae</taxon>
        <taxon>Streptophyta</taxon>
        <taxon>Embryophyta</taxon>
        <taxon>Tracheophyta</taxon>
        <taxon>Spermatophyta</taxon>
        <taxon>Magnoliopsida</taxon>
        <taxon>Liliopsida</taxon>
        <taxon>Poales</taxon>
        <taxon>Poaceae</taxon>
        <taxon>PACMAD clade</taxon>
        <taxon>Panicoideae</taxon>
        <taxon>Panicodae</taxon>
        <taxon>Paniceae</taxon>
        <taxon>Cenchrinae</taxon>
        <taxon>Setaria</taxon>
    </lineage>
</organism>
<feature type="compositionally biased region" description="Low complexity" evidence="6">
    <location>
        <begin position="332"/>
        <end position="344"/>
    </location>
</feature>
<keyword evidence="4" id="KW-0804">Transcription</keyword>
<comment type="subcellular location">
    <subcellularLocation>
        <location evidence="1">Nucleus</location>
    </subcellularLocation>
</comment>
<protein>
    <recommendedName>
        <fullName evidence="8">HTH myb-type domain-containing protein</fullName>
    </recommendedName>
</protein>
<evidence type="ECO:0008006" key="8">
    <source>
        <dbReference type="Google" id="ProtNLM"/>
    </source>
</evidence>
<dbReference type="FunFam" id="1.10.10.60:FF:000007">
    <property type="entry name" value="Two-component response regulator"/>
    <property type="match status" value="1"/>
</dbReference>
<evidence type="ECO:0000256" key="2">
    <source>
        <dbReference type="ARBA" id="ARBA00023015"/>
    </source>
</evidence>
<dbReference type="EMBL" id="CM003532">
    <property type="protein sequence ID" value="RCV23650.1"/>
    <property type="molecule type" value="Genomic_DNA"/>
</dbReference>
<gene>
    <name evidence="7" type="ORF">SETIT_5G024000v2</name>
</gene>
<dbReference type="OrthoDB" id="1436863at2759"/>
<dbReference type="NCBIfam" id="TIGR01557">
    <property type="entry name" value="myb_SHAQKYF"/>
    <property type="match status" value="1"/>
</dbReference>
<dbReference type="Gene3D" id="1.10.10.60">
    <property type="entry name" value="Homeodomain-like"/>
    <property type="match status" value="1"/>
</dbReference>
<reference evidence="7" key="1">
    <citation type="journal article" date="2012" name="Nat. Biotechnol.">
        <title>Reference genome sequence of the model plant Setaria.</title>
        <authorList>
            <person name="Bennetzen J.L."/>
            <person name="Schmutz J."/>
            <person name="Wang H."/>
            <person name="Percifield R."/>
            <person name="Hawkins J."/>
            <person name="Pontaroli A.C."/>
            <person name="Estep M."/>
            <person name="Feng L."/>
            <person name="Vaughn J.N."/>
            <person name="Grimwood J."/>
            <person name="Jenkins J."/>
            <person name="Barry K."/>
            <person name="Lindquist E."/>
            <person name="Hellsten U."/>
            <person name="Deshpande S."/>
            <person name="Wang X."/>
            <person name="Wu X."/>
            <person name="Mitros T."/>
            <person name="Triplett J."/>
            <person name="Yang X."/>
            <person name="Ye C.Y."/>
            <person name="Mauro-Herrera M."/>
            <person name="Wang L."/>
            <person name="Li P."/>
            <person name="Sharma M."/>
            <person name="Sharma R."/>
            <person name="Ronald P.C."/>
            <person name="Panaud O."/>
            <person name="Kellogg E.A."/>
            <person name="Brutnell T.P."/>
            <person name="Doust A.N."/>
            <person name="Tuskan G.A."/>
            <person name="Rokhsar D."/>
            <person name="Devos K.M."/>
        </authorList>
    </citation>
    <scope>NUCLEOTIDE SEQUENCE [LARGE SCALE GENOMIC DNA]</scope>
    <source>
        <strain evidence="7">Yugu1</strain>
    </source>
</reference>
<dbReference type="STRING" id="4555.A0A368R0C5"/>
<dbReference type="SUPFAM" id="SSF46689">
    <property type="entry name" value="Homeodomain-like"/>
    <property type="match status" value="1"/>
</dbReference>
<evidence type="ECO:0000256" key="4">
    <source>
        <dbReference type="ARBA" id="ARBA00023163"/>
    </source>
</evidence>
<dbReference type="InterPro" id="IPR006447">
    <property type="entry name" value="Myb_dom_plants"/>
</dbReference>
<dbReference type="GO" id="GO:0003677">
    <property type="term" value="F:DNA binding"/>
    <property type="evidence" value="ECO:0007669"/>
    <property type="project" value="UniProtKB-KW"/>
</dbReference>
<feature type="region of interest" description="Disordered" evidence="6">
    <location>
        <begin position="323"/>
        <end position="344"/>
    </location>
</feature>
<evidence type="ECO:0000313" key="7">
    <source>
        <dbReference type="EMBL" id="RCV23649.1"/>
    </source>
</evidence>
<dbReference type="GO" id="GO:0005634">
    <property type="term" value="C:nucleus"/>
    <property type="evidence" value="ECO:0007669"/>
    <property type="project" value="UniProtKB-SubCell"/>
</dbReference>
<sequence length="377" mass="39834">MADGGGNNGNGAASTETGTTTVVESHPPQQAVTPKKPKKRKKSESSDEQSSGATVPGGCTAPDGDGGRDPKQEANKKDRLVWSPKLHGKFVRACNELGVKDAVPMKILRRMKINGITRAQVASHLQKYRGSLSKRKDEETSGNRGDATTVMVVHHTPLDAASPSPPATATAPPPAIPPSVPPSPQSPLETPDTMCQPPNGHSSDHAVAAANLHHQQLQLLLLPPVQHQHCFPPPPLLHQVGAVTITEEKTPSMMQQQAAVAPASQHGPTLVGVEQAAGAPVPASAAENGPPVSMLRAFPKANMMRLEEPETRMAQALVVAKDEKGQRRAAEPEAAGAASLSPPGSIIERYWGSGDRPSWDLFGLRPRLASCRRGFPR</sequence>
<proteinExistence type="predicted"/>
<dbReference type="EMBL" id="CM003532">
    <property type="protein sequence ID" value="RCV23651.1"/>
    <property type="molecule type" value="Genomic_DNA"/>
</dbReference>
<keyword evidence="2" id="KW-0805">Transcription regulation</keyword>
<evidence type="ECO:0000256" key="5">
    <source>
        <dbReference type="ARBA" id="ARBA00023242"/>
    </source>
</evidence>
<feature type="compositionally biased region" description="Low complexity" evidence="6">
    <location>
        <begin position="10"/>
        <end position="25"/>
    </location>
</feature>
<dbReference type="InterPro" id="IPR044841">
    <property type="entry name" value="LUX/BOA-like"/>
</dbReference>
<name>A0A368R0C5_SETIT</name>
<evidence type="ECO:0000256" key="6">
    <source>
        <dbReference type="SAM" id="MobiDB-lite"/>
    </source>
</evidence>
<dbReference type="PANTHER" id="PTHR31442:SF29">
    <property type="entry name" value="HOMEODOMAIN-LIKE SUPERFAMILY PROTEIN"/>
    <property type="match status" value="1"/>
</dbReference>
<feature type="compositionally biased region" description="Pro residues" evidence="6">
    <location>
        <begin position="163"/>
        <end position="185"/>
    </location>
</feature>
<dbReference type="InterPro" id="IPR009057">
    <property type="entry name" value="Homeodomain-like_sf"/>
</dbReference>
<keyword evidence="5" id="KW-0539">Nucleus</keyword>
<dbReference type="GO" id="GO:0003700">
    <property type="term" value="F:DNA-binding transcription factor activity"/>
    <property type="evidence" value="ECO:0007669"/>
    <property type="project" value="InterPro"/>
</dbReference>